<keyword evidence="15" id="KW-1133">Transmembrane helix</keyword>
<evidence type="ECO:0000256" key="11">
    <source>
        <dbReference type="ARBA" id="ARBA00023306"/>
    </source>
</evidence>
<evidence type="ECO:0000313" key="20">
    <source>
        <dbReference type="Proteomes" id="UP000178530"/>
    </source>
</evidence>
<evidence type="ECO:0000256" key="3">
    <source>
        <dbReference type="ARBA" id="ARBA00012211"/>
    </source>
</evidence>
<dbReference type="SUPFAM" id="SSF53244">
    <property type="entry name" value="MurD-like peptide ligases, peptide-binding domain"/>
    <property type="match status" value="1"/>
</dbReference>
<evidence type="ECO:0000256" key="10">
    <source>
        <dbReference type="ARBA" id="ARBA00022984"/>
    </source>
</evidence>
<feature type="domain" description="Mur ligase central" evidence="18">
    <location>
        <begin position="115"/>
        <end position="284"/>
    </location>
</feature>
<comment type="subcellular location">
    <subcellularLocation>
        <location evidence="1 14">Cytoplasm</location>
    </subcellularLocation>
</comment>
<keyword evidence="11 14" id="KW-0131">Cell cycle</keyword>
<evidence type="ECO:0000256" key="14">
    <source>
        <dbReference type="HAMAP-Rule" id="MF_00046"/>
    </source>
</evidence>
<dbReference type="Pfam" id="PF02875">
    <property type="entry name" value="Mur_ligase_C"/>
    <property type="match status" value="1"/>
</dbReference>
<dbReference type="HAMAP" id="MF_00046">
    <property type="entry name" value="MurC"/>
    <property type="match status" value="1"/>
</dbReference>
<keyword evidence="10 14" id="KW-0573">Peptidoglycan synthesis</keyword>
<comment type="pathway">
    <text evidence="2 14">Cell wall biogenesis; peptidoglycan biosynthesis.</text>
</comment>
<keyword evidence="8 14" id="KW-0067">ATP-binding</keyword>
<dbReference type="GO" id="GO:0005524">
    <property type="term" value="F:ATP binding"/>
    <property type="evidence" value="ECO:0007669"/>
    <property type="project" value="UniProtKB-UniRule"/>
</dbReference>
<evidence type="ECO:0000259" key="17">
    <source>
        <dbReference type="Pfam" id="PF02875"/>
    </source>
</evidence>
<dbReference type="UniPathway" id="UPA00219"/>
<keyword evidence="6 14" id="KW-0132">Cell division</keyword>
<comment type="function">
    <text evidence="14">Cell wall formation.</text>
</comment>
<proteinExistence type="inferred from homology"/>
<keyword evidence="7 14" id="KW-0547">Nucleotide-binding</keyword>
<evidence type="ECO:0000256" key="9">
    <source>
        <dbReference type="ARBA" id="ARBA00022960"/>
    </source>
</evidence>
<evidence type="ECO:0000313" key="19">
    <source>
        <dbReference type="EMBL" id="OHA98808.1"/>
    </source>
</evidence>
<feature type="domain" description="Mur ligase C-terminal" evidence="17">
    <location>
        <begin position="307"/>
        <end position="442"/>
    </location>
</feature>
<dbReference type="Gene3D" id="3.90.190.20">
    <property type="entry name" value="Mur ligase, C-terminal domain"/>
    <property type="match status" value="1"/>
</dbReference>
<dbReference type="NCBIfam" id="TIGR01082">
    <property type="entry name" value="murC"/>
    <property type="match status" value="1"/>
</dbReference>
<feature type="binding site" evidence="14">
    <location>
        <begin position="117"/>
        <end position="123"/>
    </location>
    <ligand>
        <name>ATP</name>
        <dbReference type="ChEBI" id="CHEBI:30616"/>
    </ligand>
</feature>
<dbReference type="GO" id="GO:0009252">
    <property type="term" value="P:peptidoglycan biosynthetic process"/>
    <property type="evidence" value="ECO:0007669"/>
    <property type="project" value="UniProtKB-UniRule"/>
</dbReference>
<name>A0A1G2TNY6_9BACT</name>
<protein>
    <recommendedName>
        <fullName evidence="3 14">UDP-N-acetylmuramate--L-alanine ligase</fullName>
        <ecNumber evidence="3 14">6.3.2.8</ecNumber>
    </recommendedName>
    <alternativeName>
        <fullName evidence="14">UDP-N-acetylmuramoyl-L-alanine synthetase</fullName>
    </alternativeName>
</protein>
<sequence>MKNIDLSKIKKTHFVGIGGIGVSAIARMMLAEGKIVGGSDTSDSAIIDELRKIGAKIFIGHSADNIAYDVDLIIHTPAAMADNPELKKAAKLNIPKLSYPEMLGLISKNKYIIAVSGTHGKTTTTAMIAKIVVDGGLNPTVIIGSLFKNSGSNLILPKSNYKAGNKNIFIVEACEYKRSFLNLEPNILIITNIEEDHLDYYKNLSDIQSAFTELASKLGLDDFLVCNPNDKNLASVVKSAKCKVIDYSLVSLGLLRNSFSKLTIPKLKVFGRHNIENAKAAFAVSEILKIKKEKILKSLSEFEAVWRRFEYKGKMKNRAKIYDDYAHHPTEIRAALSAARLKFPDQKIITVFQPHLYSRTKLLFNDFVKSFTDADKIIITPIYAAREEEDKSINSRILADEINKNGNKDGIKAKFCQDFNEIEKYLRQNTKKDDIIITMGAGDIYKVGENLIEDECEYE</sequence>
<keyword evidence="9 14" id="KW-0133">Cell shape</keyword>
<dbReference type="Gene3D" id="3.40.1190.10">
    <property type="entry name" value="Mur-like, catalytic domain"/>
    <property type="match status" value="1"/>
</dbReference>
<evidence type="ECO:0000256" key="8">
    <source>
        <dbReference type="ARBA" id="ARBA00022840"/>
    </source>
</evidence>
<dbReference type="GO" id="GO:0005737">
    <property type="term" value="C:cytoplasm"/>
    <property type="evidence" value="ECO:0007669"/>
    <property type="project" value="UniProtKB-SubCell"/>
</dbReference>
<feature type="transmembrane region" description="Helical" evidence="15">
    <location>
        <begin position="12"/>
        <end position="30"/>
    </location>
</feature>
<dbReference type="Proteomes" id="UP000178530">
    <property type="component" value="Unassembled WGS sequence"/>
</dbReference>
<dbReference type="GO" id="GO:0008763">
    <property type="term" value="F:UDP-N-acetylmuramate-L-alanine ligase activity"/>
    <property type="evidence" value="ECO:0007669"/>
    <property type="project" value="UniProtKB-UniRule"/>
</dbReference>
<dbReference type="InterPro" id="IPR036565">
    <property type="entry name" value="Mur-like_cat_sf"/>
</dbReference>
<dbReference type="GO" id="GO:0051301">
    <property type="term" value="P:cell division"/>
    <property type="evidence" value="ECO:0007669"/>
    <property type="project" value="UniProtKB-KW"/>
</dbReference>
<keyword evidence="4 14" id="KW-0963">Cytoplasm</keyword>
<comment type="similarity">
    <text evidence="14">Belongs to the MurCDEF family.</text>
</comment>
<keyword evidence="12 14" id="KW-0961">Cell wall biogenesis/degradation</keyword>
<comment type="caution">
    <text evidence="19">The sequence shown here is derived from an EMBL/GenBank/DDBJ whole genome shotgun (WGS) entry which is preliminary data.</text>
</comment>
<gene>
    <name evidence="14" type="primary">murC</name>
    <name evidence="19" type="ORF">A3E32_02370</name>
</gene>
<reference evidence="19 20" key="1">
    <citation type="journal article" date="2016" name="Nat. Commun.">
        <title>Thousands of microbial genomes shed light on interconnected biogeochemical processes in an aquifer system.</title>
        <authorList>
            <person name="Anantharaman K."/>
            <person name="Brown C.T."/>
            <person name="Hug L.A."/>
            <person name="Sharon I."/>
            <person name="Castelle C.J."/>
            <person name="Probst A.J."/>
            <person name="Thomas B.C."/>
            <person name="Singh A."/>
            <person name="Wilkins M.J."/>
            <person name="Karaoz U."/>
            <person name="Brodie E.L."/>
            <person name="Williams K.H."/>
            <person name="Hubbard S.S."/>
            <person name="Banfield J.F."/>
        </authorList>
    </citation>
    <scope>NUCLEOTIDE SEQUENCE [LARGE SCALE GENOMIC DNA]</scope>
</reference>
<dbReference type="GO" id="GO:0008360">
    <property type="term" value="P:regulation of cell shape"/>
    <property type="evidence" value="ECO:0007669"/>
    <property type="project" value="UniProtKB-KW"/>
</dbReference>
<dbReference type="Pfam" id="PF08245">
    <property type="entry name" value="Mur_ligase_M"/>
    <property type="match status" value="1"/>
</dbReference>
<keyword evidence="15" id="KW-0472">Membrane</keyword>
<dbReference type="InterPro" id="IPR000713">
    <property type="entry name" value="Mur_ligase_N"/>
</dbReference>
<dbReference type="EC" id="6.3.2.8" evidence="3 14"/>
<evidence type="ECO:0000256" key="2">
    <source>
        <dbReference type="ARBA" id="ARBA00004752"/>
    </source>
</evidence>
<dbReference type="InterPro" id="IPR005758">
    <property type="entry name" value="UDP-N-AcMur_Ala_ligase_MurC"/>
</dbReference>
<dbReference type="AlphaFoldDB" id="A0A1G2TNY6"/>
<dbReference type="InterPro" id="IPR004101">
    <property type="entry name" value="Mur_ligase_C"/>
</dbReference>
<dbReference type="GO" id="GO:0071555">
    <property type="term" value="P:cell wall organization"/>
    <property type="evidence" value="ECO:0007669"/>
    <property type="project" value="UniProtKB-KW"/>
</dbReference>
<evidence type="ECO:0000256" key="6">
    <source>
        <dbReference type="ARBA" id="ARBA00022618"/>
    </source>
</evidence>
<organism evidence="19 20">
    <name type="scientific">Candidatus Zambryskibacteria bacterium RIFCSPHIGHO2_12_FULL_38_37</name>
    <dbReference type="NCBI Taxonomy" id="1802751"/>
    <lineage>
        <taxon>Bacteria</taxon>
        <taxon>Candidatus Zambryskiibacteriota</taxon>
    </lineage>
</organism>
<evidence type="ECO:0000256" key="15">
    <source>
        <dbReference type="SAM" id="Phobius"/>
    </source>
</evidence>
<evidence type="ECO:0000256" key="12">
    <source>
        <dbReference type="ARBA" id="ARBA00023316"/>
    </source>
</evidence>
<feature type="domain" description="Mur ligase N-terminal catalytic" evidence="16">
    <location>
        <begin position="12"/>
        <end position="111"/>
    </location>
</feature>
<dbReference type="InterPro" id="IPR050061">
    <property type="entry name" value="MurCDEF_pg_biosynth"/>
</dbReference>
<comment type="catalytic activity">
    <reaction evidence="13 14">
        <text>UDP-N-acetyl-alpha-D-muramate + L-alanine + ATP = UDP-N-acetyl-alpha-D-muramoyl-L-alanine + ADP + phosphate + H(+)</text>
        <dbReference type="Rhea" id="RHEA:23372"/>
        <dbReference type="ChEBI" id="CHEBI:15378"/>
        <dbReference type="ChEBI" id="CHEBI:30616"/>
        <dbReference type="ChEBI" id="CHEBI:43474"/>
        <dbReference type="ChEBI" id="CHEBI:57972"/>
        <dbReference type="ChEBI" id="CHEBI:70757"/>
        <dbReference type="ChEBI" id="CHEBI:83898"/>
        <dbReference type="ChEBI" id="CHEBI:456216"/>
        <dbReference type="EC" id="6.3.2.8"/>
    </reaction>
</comment>
<dbReference type="InterPro" id="IPR013221">
    <property type="entry name" value="Mur_ligase_cen"/>
</dbReference>
<evidence type="ECO:0000256" key="5">
    <source>
        <dbReference type="ARBA" id="ARBA00022598"/>
    </source>
</evidence>
<evidence type="ECO:0000259" key="16">
    <source>
        <dbReference type="Pfam" id="PF01225"/>
    </source>
</evidence>
<evidence type="ECO:0000259" key="18">
    <source>
        <dbReference type="Pfam" id="PF08245"/>
    </source>
</evidence>
<evidence type="ECO:0000256" key="7">
    <source>
        <dbReference type="ARBA" id="ARBA00022741"/>
    </source>
</evidence>
<evidence type="ECO:0000256" key="4">
    <source>
        <dbReference type="ARBA" id="ARBA00022490"/>
    </source>
</evidence>
<accession>A0A1G2TNY6</accession>
<dbReference type="InterPro" id="IPR036615">
    <property type="entry name" value="Mur_ligase_C_dom_sf"/>
</dbReference>
<dbReference type="SUPFAM" id="SSF53623">
    <property type="entry name" value="MurD-like peptide ligases, catalytic domain"/>
    <property type="match status" value="1"/>
</dbReference>
<dbReference type="PANTHER" id="PTHR43445:SF3">
    <property type="entry name" value="UDP-N-ACETYLMURAMATE--L-ALANINE LIGASE"/>
    <property type="match status" value="1"/>
</dbReference>
<dbReference type="EMBL" id="MHVU01000019">
    <property type="protein sequence ID" value="OHA98808.1"/>
    <property type="molecule type" value="Genomic_DNA"/>
</dbReference>
<evidence type="ECO:0000256" key="1">
    <source>
        <dbReference type="ARBA" id="ARBA00004496"/>
    </source>
</evidence>
<dbReference type="Gene3D" id="3.40.50.720">
    <property type="entry name" value="NAD(P)-binding Rossmann-like Domain"/>
    <property type="match status" value="1"/>
</dbReference>
<dbReference type="PANTHER" id="PTHR43445">
    <property type="entry name" value="UDP-N-ACETYLMURAMATE--L-ALANINE LIGASE-RELATED"/>
    <property type="match status" value="1"/>
</dbReference>
<keyword evidence="15" id="KW-0812">Transmembrane</keyword>
<evidence type="ECO:0000256" key="13">
    <source>
        <dbReference type="ARBA" id="ARBA00047833"/>
    </source>
</evidence>
<keyword evidence="5 14" id="KW-0436">Ligase</keyword>
<dbReference type="Pfam" id="PF01225">
    <property type="entry name" value="Mur_ligase"/>
    <property type="match status" value="1"/>
</dbReference>
<dbReference type="SUPFAM" id="SSF51984">
    <property type="entry name" value="MurCD N-terminal domain"/>
    <property type="match status" value="1"/>
</dbReference>